<evidence type="ECO:0000256" key="1">
    <source>
        <dbReference type="SAM" id="MobiDB-lite"/>
    </source>
</evidence>
<accession>A0A1V6MZA6</accession>
<dbReference type="AlphaFoldDB" id="A0A1V6MZA6"/>
<gene>
    <name evidence="2" type="ORF">BM536_000720</name>
</gene>
<reference evidence="3" key="1">
    <citation type="submission" date="2016-11" db="EMBL/GenBank/DDBJ databases">
        <authorList>
            <person name="Schniete J.K."/>
            <person name="Salih T."/>
            <person name="Algora Gallardo L."/>
            <person name="Martinez Fernandez S."/>
            <person name="Herron P.R."/>
        </authorList>
    </citation>
    <scope>NUCLEOTIDE SEQUENCE [LARGE SCALE GENOMIC DNA]</scope>
    <source>
        <strain evidence="3">DSM 41896</strain>
    </source>
</reference>
<reference evidence="2 3" key="2">
    <citation type="submission" date="2017-02" db="EMBL/GenBank/DDBJ databases">
        <title>Draft genome sequence of Streptomyces phaeoluteigriseus type strain DSM41896.</title>
        <authorList>
            <person name="Salih T.S."/>
            <person name="Algora Gallardo L."/>
            <person name="Melo Santos T."/>
            <person name="Filgueira Martinez S."/>
            <person name="Herron P.R."/>
        </authorList>
    </citation>
    <scope>NUCLEOTIDE SEQUENCE [LARGE SCALE GENOMIC DNA]</scope>
    <source>
        <strain evidence="2 3">DSM 41896</strain>
    </source>
</reference>
<dbReference type="EMBL" id="MPOH02000002">
    <property type="protein sequence ID" value="OQD57667.1"/>
    <property type="molecule type" value="Genomic_DNA"/>
</dbReference>
<organism evidence="2 3">
    <name type="scientific">Streptomyces phaeoluteigriseus</name>
    <dbReference type="NCBI Taxonomy" id="114686"/>
    <lineage>
        <taxon>Bacteria</taxon>
        <taxon>Bacillati</taxon>
        <taxon>Actinomycetota</taxon>
        <taxon>Actinomycetes</taxon>
        <taxon>Kitasatosporales</taxon>
        <taxon>Streptomycetaceae</taxon>
        <taxon>Streptomyces</taxon>
        <taxon>Streptomyces aurantiacus group</taxon>
    </lineage>
</organism>
<evidence type="ECO:0000313" key="2">
    <source>
        <dbReference type="EMBL" id="OQD57667.1"/>
    </source>
</evidence>
<comment type="caution">
    <text evidence="2">The sequence shown here is derived from an EMBL/GenBank/DDBJ whole genome shotgun (WGS) entry which is preliminary data.</text>
</comment>
<sequence>MDVQPAGMDKLIELASTLVSGAFIAVHAAWLTTRSRNRQERQAEIGALRVQADAMTVAVVELQGAGRRQPAAVGRACRAREDVPADGARLLGGAARARIVGGTDLQSGLVGFGRAAELLSRERVASRQTVAALREPLTRAATAAAPLMRSSDPAVATATEQLLNALGDMENTAHLETVGSRRGPAAGCGPSPRDQRGASRPNPLRANRSRPEPRLLRALASLIWSFLAAGRLPTR</sequence>
<dbReference type="Proteomes" id="UP000184286">
    <property type="component" value="Unassembled WGS sequence"/>
</dbReference>
<evidence type="ECO:0000313" key="3">
    <source>
        <dbReference type="Proteomes" id="UP000184286"/>
    </source>
</evidence>
<protein>
    <submittedName>
        <fullName evidence="2">Uncharacterized protein</fullName>
    </submittedName>
</protein>
<proteinExistence type="predicted"/>
<feature type="region of interest" description="Disordered" evidence="1">
    <location>
        <begin position="177"/>
        <end position="211"/>
    </location>
</feature>
<name>A0A1V6MZA6_9ACTN</name>